<dbReference type="Pfam" id="PF15786">
    <property type="entry name" value="PET117"/>
    <property type="match status" value="1"/>
</dbReference>
<feature type="region of interest" description="Disordered" evidence="5">
    <location>
        <begin position="66"/>
        <end position="91"/>
    </location>
</feature>
<keyword evidence="3" id="KW-0809">Transit peptide</keyword>
<evidence type="ECO:0000313" key="7">
    <source>
        <dbReference type="Proteomes" id="UP001447188"/>
    </source>
</evidence>
<reference evidence="6 7" key="1">
    <citation type="submission" date="2024-02" db="EMBL/GenBank/DDBJ databases">
        <title>Discinaceae phylogenomics.</title>
        <authorList>
            <person name="Dirks A.C."/>
            <person name="James T.Y."/>
        </authorList>
    </citation>
    <scope>NUCLEOTIDE SEQUENCE [LARGE SCALE GENOMIC DNA]</scope>
    <source>
        <strain evidence="6 7">ACD0624</strain>
    </source>
</reference>
<evidence type="ECO:0000313" key="6">
    <source>
        <dbReference type="EMBL" id="KAL0634882.1"/>
    </source>
</evidence>
<evidence type="ECO:0008006" key="8">
    <source>
        <dbReference type="Google" id="ProtNLM"/>
    </source>
</evidence>
<feature type="compositionally biased region" description="Low complexity" evidence="5">
    <location>
        <begin position="70"/>
        <end position="81"/>
    </location>
</feature>
<proteinExistence type="inferred from homology"/>
<evidence type="ECO:0000256" key="5">
    <source>
        <dbReference type="SAM" id="MobiDB-lite"/>
    </source>
</evidence>
<name>A0ABR3GG01_9PEZI</name>
<evidence type="ECO:0000256" key="3">
    <source>
        <dbReference type="ARBA" id="ARBA00022946"/>
    </source>
</evidence>
<organism evidence="6 7">
    <name type="scientific">Discina gigas</name>
    <dbReference type="NCBI Taxonomy" id="1032678"/>
    <lineage>
        <taxon>Eukaryota</taxon>
        <taxon>Fungi</taxon>
        <taxon>Dikarya</taxon>
        <taxon>Ascomycota</taxon>
        <taxon>Pezizomycotina</taxon>
        <taxon>Pezizomycetes</taxon>
        <taxon>Pezizales</taxon>
        <taxon>Discinaceae</taxon>
        <taxon>Discina</taxon>
    </lineage>
</organism>
<dbReference type="EMBL" id="JBBBZM010000082">
    <property type="protein sequence ID" value="KAL0634882.1"/>
    <property type="molecule type" value="Genomic_DNA"/>
</dbReference>
<comment type="subcellular location">
    <subcellularLocation>
        <location evidence="1">Mitochondrion</location>
    </subcellularLocation>
</comment>
<comment type="caution">
    <text evidence="6">The sequence shown here is derived from an EMBL/GenBank/DDBJ whole genome shotgun (WGS) entry which is preliminary data.</text>
</comment>
<keyword evidence="4" id="KW-0496">Mitochondrion</keyword>
<gene>
    <name evidence="6" type="ORF">Q9L58_006162</name>
</gene>
<dbReference type="InterPro" id="IPR031568">
    <property type="entry name" value="Pet117"/>
</dbReference>
<comment type="similarity">
    <text evidence="2">Belongs to the PET117 family.</text>
</comment>
<dbReference type="PANTHER" id="PTHR28163">
    <property type="entry name" value="PROTEIN PET117 HOMOLOG, MITOCHONDRIAL"/>
    <property type="match status" value="1"/>
</dbReference>
<accession>A0ABR3GG01</accession>
<dbReference type="PANTHER" id="PTHR28163:SF1">
    <property type="entry name" value="PROTEIN PET117 HOMOLOG, MITOCHONDRIAL"/>
    <property type="match status" value="1"/>
</dbReference>
<evidence type="ECO:0000256" key="2">
    <source>
        <dbReference type="ARBA" id="ARBA00008197"/>
    </source>
</evidence>
<sequence>MSRAAKTTLVATTALCGGVVWFVHYFQRAEKELMHAGVIRDEERSRIKRERQLDFDVQKELEKEFKKSQSVSPVHVVESPPGSGGANDARK</sequence>
<evidence type="ECO:0000256" key="1">
    <source>
        <dbReference type="ARBA" id="ARBA00004173"/>
    </source>
</evidence>
<keyword evidence="7" id="KW-1185">Reference proteome</keyword>
<evidence type="ECO:0000256" key="4">
    <source>
        <dbReference type="ARBA" id="ARBA00023128"/>
    </source>
</evidence>
<dbReference type="Proteomes" id="UP001447188">
    <property type="component" value="Unassembled WGS sequence"/>
</dbReference>
<protein>
    <recommendedName>
        <fullName evidence="8">Cytochrome c oxidase assembly protein</fullName>
    </recommendedName>
</protein>